<feature type="region of interest" description="Disordered" evidence="1">
    <location>
        <begin position="1"/>
        <end position="21"/>
    </location>
</feature>
<evidence type="ECO:0000313" key="2">
    <source>
        <dbReference type="EMBL" id="CAA0098011.1"/>
    </source>
</evidence>
<keyword evidence="3" id="KW-1185">Reference proteome</keyword>
<dbReference type="RefSeq" id="WP_244616736.1">
    <property type="nucleotide sequence ID" value="NZ_CACSAS010000001.1"/>
</dbReference>
<name>A0A5S9P3X0_9HYPH</name>
<proteinExistence type="predicted"/>
<accession>A0A5S9P3X0</accession>
<reference evidence="2 3" key="1">
    <citation type="submission" date="2019-12" db="EMBL/GenBank/DDBJ databases">
        <authorList>
            <person name="Reyes-Prieto M."/>
        </authorList>
    </citation>
    <scope>NUCLEOTIDE SEQUENCE [LARGE SCALE GENOMIC DNA]</scope>
    <source>
        <strain evidence="2">HF14-78462</strain>
    </source>
</reference>
<protein>
    <submittedName>
        <fullName evidence="2">Uncharacterized protein</fullName>
    </submittedName>
</protein>
<dbReference type="AlphaFoldDB" id="A0A5S9P3X0"/>
<dbReference type="Proteomes" id="UP000433050">
    <property type="component" value="Unassembled WGS sequence"/>
</dbReference>
<dbReference type="EMBL" id="CACSAS010000001">
    <property type="protein sequence ID" value="CAA0098011.1"/>
    <property type="molecule type" value="Genomic_DNA"/>
</dbReference>
<organism evidence="2 3">
    <name type="scientific">Starkeya nomas</name>
    <dbReference type="NCBI Taxonomy" id="2666134"/>
    <lineage>
        <taxon>Bacteria</taxon>
        <taxon>Pseudomonadati</taxon>
        <taxon>Pseudomonadota</taxon>
        <taxon>Alphaproteobacteria</taxon>
        <taxon>Hyphomicrobiales</taxon>
        <taxon>Xanthobacteraceae</taxon>
        <taxon>Starkeya</taxon>
    </lineage>
</organism>
<sequence>MFAKTAPAWNPDLTAAPESPLTPGELEARARLRARPDFPEIARRAAVNLGRSYQGNVLLTRLLNDRARIALALLMLDMHFEPAEAPGLTAGRLKAEAVALGLCSPGRVGAVLAAARLLGLVAPAPDKDGRRRRLVATPRLLDIHRERWRVLFEAMHPALPEGGIGLSRLDDPGFGAAYVSALLRPFRAGWRIAHDIPRVDVFADRDGGLMIAFALYEATRAGETLTILHLAQTYRVSRSHVGDILRKAAEAGLVRRVEAPGTGSAGFVAEPALDEAIDTFVAIALVRQAFAIREAVAATSAGPR</sequence>
<evidence type="ECO:0000256" key="1">
    <source>
        <dbReference type="SAM" id="MobiDB-lite"/>
    </source>
</evidence>
<gene>
    <name evidence="2" type="ORF">STARVERO_02228</name>
</gene>
<evidence type="ECO:0000313" key="3">
    <source>
        <dbReference type="Proteomes" id="UP000433050"/>
    </source>
</evidence>